<sequence length="91" mass="10640">MFLNPEQRAIVRHWFGVSRYVFNKTVKILENGEVKANWKAMKTGIINDLPEWCKTVPYQIKSIAIKDACPAVRVRSYRKDRVAFIVGRLCR</sequence>
<evidence type="ECO:0000259" key="1">
    <source>
        <dbReference type="Pfam" id="PF12323"/>
    </source>
</evidence>
<protein>
    <recommendedName>
        <fullName evidence="1">Transposase putative helix-turn-helix domain-containing protein</fullName>
    </recommendedName>
</protein>
<organism evidence="2 3">
    <name type="scientific">Moorena producens PAL-8-15-08-1</name>
    <dbReference type="NCBI Taxonomy" id="1458985"/>
    <lineage>
        <taxon>Bacteria</taxon>
        <taxon>Bacillati</taxon>
        <taxon>Cyanobacteriota</taxon>
        <taxon>Cyanophyceae</taxon>
        <taxon>Coleofasciculales</taxon>
        <taxon>Coleofasciculaceae</taxon>
        <taxon>Moorena</taxon>
    </lineage>
</organism>
<dbReference type="RefSeq" id="WP_070391299.1">
    <property type="nucleotide sequence ID" value="NZ_CP017599.1"/>
</dbReference>
<dbReference type="InterPro" id="IPR021027">
    <property type="entry name" value="Transposase_put_HTH"/>
</dbReference>
<reference evidence="3" key="1">
    <citation type="submission" date="2016-10" db="EMBL/GenBank/DDBJ databases">
        <title>Comparative genomics uncovers the prolific and rare metabolic potential of the cyanobacterial genus Moorea.</title>
        <authorList>
            <person name="Leao T."/>
            <person name="Castelao G."/>
            <person name="Korobeynikov A."/>
            <person name="Monroe E.A."/>
            <person name="Podell S."/>
            <person name="Glukhov E."/>
            <person name="Allen E."/>
            <person name="Gerwick W.H."/>
            <person name="Gerwick L."/>
        </authorList>
    </citation>
    <scope>NUCLEOTIDE SEQUENCE [LARGE SCALE GENOMIC DNA]</scope>
    <source>
        <strain evidence="3">PAL-8-15-08-1</strain>
    </source>
</reference>
<evidence type="ECO:0000313" key="2">
    <source>
        <dbReference type="EMBL" id="AOW98792.1"/>
    </source>
</evidence>
<accession>A0A1D8TMJ5</accession>
<dbReference type="AlphaFoldDB" id="A0A1D8TMJ5"/>
<name>A0A1D8TMJ5_9CYAN</name>
<dbReference type="Proteomes" id="UP000177870">
    <property type="component" value="Chromosome"/>
</dbReference>
<feature type="domain" description="Transposase putative helix-turn-helix" evidence="1">
    <location>
        <begin position="4"/>
        <end position="26"/>
    </location>
</feature>
<evidence type="ECO:0000313" key="3">
    <source>
        <dbReference type="Proteomes" id="UP000177870"/>
    </source>
</evidence>
<dbReference type="Pfam" id="PF12323">
    <property type="entry name" value="HTH_OrfB_IS605"/>
    <property type="match status" value="1"/>
</dbReference>
<gene>
    <name evidence="2" type="ORF">BJP34_04385</name>
</gene>
<dbReference type="STRING" id="1458985.BJP34_04385"/>
<proteinExistence type="predicted"/>
<dbReference type="EMBL" id="CP017599">
    <property type="protein sequence ID" value="AOW98792.1"/>
    <property type="molecule type" value="Genomic_DNA"/>
</dbReference>
<dbReference type="KEGG" id="mpro:BJP34_04385"/>